<protein>
    <submittedName>
        <fullName evidence="1">Uncharacterized protein</fullName>
    </submittedName>
</protein>
<evidence type="ECO:0000313" key="2">
    <source>
        <dbReference type="Proteomes" id="UP000277212"/>
    </source>
</evidence>
<organism evidence="1 2">
    <name type="scientific">Fusarium kuroshium</name>
    <dbReference type="NCBI Taxonomy" id="2010991"/>
    <lineage>
        <taxon>Eukaryota</taxon>
        <taxon>Fungi</taxon>
        <taxon>Dikarya</taxon>
        <taxon>Ascomycota</taxon>
        <taxon>Pezizomycotina</taxon>
        <taxon>Sordariomycetes</taxon>
        <taxon>Hypocreomycetidae</taxon>
        <taxon>Hypocreales</taxon>
        <taxon>Nectriaceae</taxon>
        <taxon>Fusarium</taxon>
        <taxon>Fusarium solani species complex</taxon>
    </lineage>
</organism>
<dbReference type="Proteomes" id="UP000277212">
    <property type="component" value="Unassembled WGS sequence"/>
</dbReference>
<dbReference type="OrthoDB" id="3200925at2759"/>
<accession>A0A3M2SE63</accession>
<proteinExistence type="predicted"/>
<dbReference type="AlphaFoldDB" id="A0A3M2SE63"/>
<comment type="caution">
    <text evidence="1">The sequence shown here is derived from an EMBL/GenBank/DDBJ whole genome shotgun (WGS) entry which is preliminary data.</text>
</comment>
<name>A0A3M2SE63_9HYPO</name>
<gene>
    <name evidence="1" type="ORF">CDV36_004484</name>
</gene>
<sequence length="143" mass="16414">MSEQEIPADYDIGWQDATSSNGKTYRIKADDYDITDKPEDEDSLVSASGPKFSGVAVNWEVGTSGNTDDETRDRTAIIWYKLEKAPIYSLHQWRLTISCEDTYNFRFFDEEPDYYDLDVWLTSGTHWVEYDSENPTIVSISGI</sequence>
<dbReference type="EMBL" id="NKUJ01000057">
    <property type="protein sequence ID" value="RMJ15843.1"/>
    <property type="molecule type" value="Genomic_DNA"/>
</dbReference>
<evidence type="ECO:0000313" key="1">
    <source>
        <dbReference type="EMBL" id="RMJ15843.1"/>
    </source>
</evidence>
<keyword evidence="2" id="KW-1185">Reference proteome</keyword>
<reference evidence="1 2" key="1">
    <citation type="submission" date="2017-06" db="EMBL/GenBank/DDBJ databases">
        <title>Comparative genomic analysis of Ambrosia Fusariam Clade fungi.</title>
        <authorList>
            <person name="Stajich J.E."/>
            <person name="Carrillo J."/>
            <person name="Kijimoto T."/>
            <person name="Eskalen A."/>
            <person name="O'Donnell K."/>
            <person name="Kasson M."/>
        </authorList>
    </citation>
    <scope>NUCLEOTIDE SEQUENCE [LARGE SCALE GENOMIC DNA]</scope>
    <source>
        <strain evidence="1">UCR3666</strain>
    </source>
</reference>